<dbReference type="Proteomes" id="UP001283361">
    <property type="component" value="Unassembled WGS sequence"/>
</dbReference>
<organism evidence="1 2">
    <name type="scientific">Elysia crispata</name>
    <name type="common">lettuce slug</name>
    <dbReference type="NCBI Taxonomy" id="231223"/>
    <lineage>
        <taxon>Eukaryota</taxon>
        <taxon>Metazoa</taxon>
        <taxon>Spiralia</taxon>
        <taxon>Lophotrochozoa</taxon>
        <taxon>Mollusca</taxon>
        <taxon>Gastropoda</taxon>
        <taxon>Heterobranchia</taxon>
        <taxon>Euthyneura</taxon>
        <taxon>Panpulmonata</taxon>
        <taxon>Sacoglossa</taxon>
        <taxon>Placobranchoidea</taxon>
        <taxon>Plakobranchidae</taxon>
        <taxon>Elysia</taxon>
    </lineage>
</organism>
<sequence>MVFSVTCSRQRPQSVITRWCLVSLAHAKDLSLLSPDGVYCHLLTSKTPVCFHQDGIWCHVVMLKKPVSYYQDGIWCHVVMLKEISPLSYISWSRHCARNKVLPNVLVPTVALPISSRGCRTKLIWYQELGRKHVFCVPQCK</sequence>
<dbReference type="AlphaFoldDB" id="A0AAE0ZA09"/>
<reference evidence="1" key="1">
    <citation type="journal article" date="2023" name="G3 (Bethesda)">
        <title>A reference genome for the long-term kleptoplast-retaining sea slug Elysia crispata morphotype clarki.</title>
        <authorList>
            <person name="Eastman K.E."/>
            <person name="Pendleton A.L."/>
            <person name="Shaikh M.A."/>
            <person name="Suttiyut T."/>
            <person name="Ogas R."/>
            <person name="Tomko P."/>
            <person name="Gavelis G."/>
            <person name="Widhalm J.R."/>
            <person name="Wisecaver J.H."/>
        </authorList>
    </citation>
    <scope>NUCLEOTIDE SEQUENCE</scope>
    <source>
        <strain evidence="1">ECLA1</strain>
    </source>
</reference>
<comment type="caution">
    <text evidence="1">The sequence shown here is derived from an EMBL/GenBank/DDBJ whole genome shotgun (WGS) entry which is preliminary data.</text>
</comment>
<evidence type="ECO:0000313" key="2">
    <source>
        <dbReference type="Proteomes" id="UP001283361"/>
    </source>
</evidence>
<keyword evidence="2" id="KW-1185">Reference proteome</keyword>
<name>A0AAE0ZA09_9GAST</name>
<dbReference type="EMBL" id="JAWDGP010004349">
    <property type="protein sequence ID" value="KAK3765096.1"/>
    <property type="molecule type" value="Genomic_DNA"/>
</dbReference>
<gene>
    <name evidence="1" type="ORF">RRG08_040827</name>
</gene>
<accession>A0AAE0ZA09</accession>
<evidence type="ECO:0000313" key="1">
    <source>
        <dbReference type="EMBL" id="KAK3765096.1"/>
    </source>
</evidence>
<proteinExistence type="predicted"/>
<protein>
    <submittedName>
        <fullName evidence="1">Uncharacterized protein</fullName>
    </submittedName>
</protein>